<evidence type="ECO:0000259" key="2">
    <source>
        <dbReference type="Pfam" id="PF09995"/>
    </source>
</evidence>
<evidence type="ECO:0000313" key="4">
    <source>
        <dbReference type="Proteomes" id="UP000186609"/>
    </source>
</evidence>
<dbReference type="RefSeq" id="WP_076199696.1">
    <property type="nucleotide sequence ID" value="NZ_CP019236.1"/>
</dbReference>
<evidence type="ECO:0000256" key="1">
    <source>
        <dbReference type="SAM" id="MobiDB-lite"/>
    </source>
</evidence>
<dbReference type="PANTHER" id="PTHR37539">
    <property type="entry name" value="SECRETED PROTEIN-RELATED"/>
    <property type="match status" value="1"/>
</dbReference>
<dbReference type="AlphaFoldDB" id="A0A1P8JVP2"/>
<name>A0A1P8JVP2_9BURK</name>
<proteinExistence type="predicted"/>
<sequence length="383" mass="41049">MQAKLAGSDHRGDPLADAVIQEFDENPALDRALIDRGIRNGRASLATCPSALEALLRSAESPPPSADTESVGRGCAAWLTIPAFWLTVALGPGSLAHTYRSPAIAKVLMNTRNLKERTARRLAETSAWSHQVVRPDGLRPGAAGYVHTLQVRLLHARVRAATLRAHPGATGASVPISQLDLLRTWLDFTVVPFQALERLGLGFSEADLSDLYALWRTIAGLLGIEPALYGAIGNQTDAACLLEAIDSTLPAPDKDSRMLTFSMLEASGQLLAPALDVPCEVSIGLMHAFCRHIHGSDVADTLGVQTSWTRALLPALIDANRYRRQQESGSEELRRQRIQVTLQEFDAADAAIAGETTYQASVRDPSPASLPVTPLQIGSVPPG</sequence>
<gene>
    <name evidence="3" type="ORF">RD110_11915</name>
</gene>
<keyword evidence="4" id="KW-1185">Reference proteome</keyword>
<feature type="region of interest" description="Disordered" evidence="1">
    <location>
        <begin position="358"/>
        <end position="383"/>
    </location>
</feature>
<accession>A0A1P8JVP2</accession>
<reference evidence="3 4" key="1">
    <citation type="submission" date="2017-01" db="EMBL/GenBank/DDBJ databases">
        <authorList>
            <person name="Mah S.A."/>
            <person name="Swanson W.J."/>
            <person name="Moy G.W."/>
            <person name="Vacquier V.D."/>
        </authorList>
    </citation>
    <scope>NUCLEOTIDE SEQUENCE [LARGE SCALE GENOMIC DNA]</scope>
    <source>
        <strain evidence="3 4">DCY110</strain>
    </source>
</reference>
<dbReference type="InterPro" id="IPR018713">
    <property type="entry name" value="MPAB/Lcp_cat_dom"/>
</dbReference>
<dbReference type="KEGG" id="rhy:RD110_11915"/>
<protein>
    <recommendedName>
        <fullName evidence="2">ER-bound oxygenase mpaB/mpaB'/Rubber oxygenase catalytic domain-containing protein</fullName>
    </recommendedName>
</protein>
<dbReference type="InterPro" id="IPR037473">
    <property type="entry name" value="Lcp-like"/>
</dbReference>
<feature type="domain" description="ER-bound oxygenase mpaB/mpaB'/Rubber oxygenase catalytic" evidence="2">
    <location>
        <begin position="90"/>
        <end position="311"/>
    </location>
</feature>
<dbReference type="Pfam" id="PF09995">
    <property type="entry name" value="MPAB_Lcp_cat"/>
    <property type="match status" value="1"/>
</dbReference>
<dbReference type="PANTHER" id="PTHR37539:SF1">
    <property type="entry name" value="ER-BOUND OXYGENASE MPAB_MPAB'_RUBBER OXYGENASE CATALYTIC DOMAIN-CONTAINING PROTEIN"/>
    <property type="match status" value="1"/>
</dbReference>
<organism evidence="3 4">
    <name type="scientific">Rhodoferax koreensis</name>
    <dbReference type="NCBI Taxonomy" id="1842727"/>
    <lineage>
        <taxon>Bacteria</taxon>
        <taxon>Pseudomonadati</taxon>
        <taxon>Pseudomonadota</taxon>
        <taxon>Betaproteobacteria</taxon>
        <taxon>Burkholderiales</taxon>
        <taxon>Comamonadaceae</taxon>
        <taxon>Rhodoferax</taxon>
    </lineage>
</organism>
<dbReference type="Proteomes" id="UP000186609">
    <property type="component" value="Chromosome"/>
</dbReference>
<evidence type="ECO:0000313" key="3">
    <source>
        <dbReference type="EMBL" id="APW37817.1"/>
    </source>
</evidence>
<dbReference type="OrthoDB" id="6072815at2"/>
<dbReference type="STRING" id="1842727.RD110_11915"/>
<dbReference type="GO" id="GO:0016491">
    <property type="term" value="F:oxidoreductase activity"/>
    <property type="evidence" value="ECO:0007669"/>
    <property type="project" value="InterPro"/>
</dbReference>
<dbReference type="EMBL" id="CP019236">
    <property type="protein sequence ID" value="APW37817.1"/>
    <property type="molecule type" value="Genomic_DNA"/>
</dbReference>